<dbReference type="PANTHER" id="PTHR11014">
    <property type="entry name" value="PEPTIDASE M20 FAMILY MEMBER"/>
    <property type="match status" value="1"/>
</dbReference>
<dbReference type="InterPro" id="IPR002933">
    <property type="entry name" value="Peptidase_M20"/>
</dbReference>
<dbReference type="SUPFAM" id="SSF55031">
    <property type="entry name" value="Bacterial exopeptidase dimerisation domain"/>
    <property type="match status" value="1"/>
</dbReference>
<dbReference type="RefSeq" id="WP_344667561.1">
    <property type="nucleotide sequence ID" value="NZ_BAAAQN010000026.1"/>
</dbReference>
<proteinExistence type="predicted"/>
<dbReference type="Pfam" id="PF01546">
    <property type="entry name" value="Peptidase_M20"/>
    <property type="match status" value="1"/>
</dbReference>
<evidence type="ECO:0000259" key="1">
    <source>
        <dbReference type="Pfam" id="PF07687"/>
    </source>
</evidence>
<accession>A0ABN2UI76</accession>
<dbReference type="InterPro" id="IPR036264">
    <property type="entry name" value="Bact_exopeptidase_dim_dom"/>
</dbReference>
<dbReference type="CDD" id="cd03886">
    <property type="entry name" value="M20_Acy1"/>
    <property type="match status" value="1"/>
</dbReference>
<dbReference type="Gene3D" id="3.30.70.360">
    <property type="match status" value="1"/>
</dbReference>
<dbReference type="Pfam" id="PF07687">
    <property type="entry name" value="M20_dimer"/>
    <property type="match status" value="1"/>
</dbReference>
<dbReference type="NCBIfam" id="TIGR01891">
    <property type="entry name" value="amidohydrolases"/>
    <property type="match status" value="1"/>
</dbReference>
<organism evidence="2 3">
    <name type="scientific">Catenulispora yoronensis</name>
    <dbReference type="NCBI Taxonomy" id="450799"/>
    <lineage>
        <taxon>Bacteria</taxon>
        <taxon>Bacillati</taxon>
        <taxon>Actinomycetota</taxon>
        <taxon>Actinomycetes</taxon>
        <taxon>Catenulisporales</taxon>
        <taxon>Catenulisporaceae</taxon>
        <taxon>Catenulispora</taxon>
    </lineage>
</organism>
<dbReference type="InterPro" id="IPR017439">
    <property type="entry name" value="Amidohydrolase"/>
</dbReference>
<reference evidence="2 3" key="1">
    <citation type="journal article" date="2019" name="Int. J. Syst. Evol. Microbiol.">
        <title>The Global Catalogue of Microorganisms (GCM) 10K type strain sequencing project: providing services to taxonomists for standard genome sequencing and annotation.</title>
        <authorList>
            <consortium name="The Broad Institute Genomics Platform"/>
            <consortium name="The Broad Institute Genome Sequencing Center for Infectious Disease"/>
            <person name="Wu L."/>
            <person name="Ma J."/>
        </authorList>
    </citation>
    <scope>NUCLEOTIDE SEQUENCE [LARGE SCALE GENOMIC DNA]</scope>
    <source>
        <strain evidence="2 3">JCM 16014</strain>
    </source>
</reference>
<keyword evidence="3" id="KW-1185">Reference proteome</keyword>
<dbReference type="Gene3D" id="3.40.630.10">
    <property type="entry name" value="Zn peptidases"/>
    <property type="match status" value="1"/>
</dbReference>
<feature type="domain" description="Peptidase M20 dimerisation" evidence="1">
    <location>
        <begin position="201"/>
        <end position="294"/>
    </location>
</feature>
<name>A0ABN2UI76_9ACTN</name>
<dbReference type="Proteomes" id="UP001500751">
    <property type="component" value="Unassembled WGS sequence"/>
</dbReference>
<evidence type="ECO:0000313" key="2">
    <source>
        <dbReference type="EMBL" id="GAA2038198.1"/>
    </source>
</evidence>
<dbReference type="EMBL" id="BAAAQN010000026">
    <property type="protein sequence ID" value="GAA2038198.1"/>
    <property type="molecule type" value="Genomic_DNA"/>
</dbReference>
<dbReference type="InterPro" id="IPR011650">
    <property type="entry name" value="Peptidase_M20_dimer"/>
</dbReference>
<dbReference type="PANTHER" id="PTHR11014:SF63">
    <property type="entry name" value="METALLOPEPTIDASE, PUTATIVE (AFU_ORTHOLOGUE AFUA_6G09600)-RELATED"/>
    <property type="match status" value="1"/>
</dbReference>
<sequence>MSTHGGTSGTGLAGLLDDARALQPELARLRRAVHAEPETGLDLPRTQEKVLTALDGLGLDITLGKALTSVTAVVRSGAAAPTEPPVLLRADLDALPLTEATGLDYASRIPGAAHACGHDLHAAMLVGAARLLAARRDRLAGDVILMFQPGEEGHDGARLMLEEGLLDAAGPRAAAAYALHVTTSGARGEFGARPGTALAASGTVEVVFHGSGGHGAWPHAARDPIPALGAAIGALQTMVTRRFDALEPVLVSVGRVSAGTAPNIIPETAELSATLRAFSDAAHERLGAEVERVVHGIAAAHGLEAEVAYSDGYPVTVNDPDAAAFVGDVSVELFGADRFAWSERPALVSDDIGRVLAEVPGVMVSLGARPPGLDPHRAAPNHSPRAVFDESVLADGAALLAELALRTPKRKSLI</sequence>
<gene>
    <name evidence="2" type="ORF">GCM10009839_44550</name>
</gene>
<dbReference type="SUPFAM" id="SSF53187">
    <property type="entry name" value="Zn-dependent exopeptidases"/>
    <property type="match status" value="1"/>
</dbReference>
<dbReference type="PIRSF" id="PIRSF005962">
    <property type="entry name" value="Pept_M20D_amidohydro"/>
    <property type="match status" value="1"/>
</dbReference>
<comment type="caution">
    <text evidence="2">The sequence shown here is derived from an EMBL/GenBank/DDBJ whole genome shotgun (WGS) entry which is preliminary data.</text>
</comment>
<evidence type="ECO:0000313" key="3">
    <source>
        <dbReference type="Proteomes" id="UP001500751"/>
    </source>
</evidence>
<protein>
    <submittedName>
        <fullName evidence="2">M20 family metallopeptidase</fullName>
    </submittedName>
</protein>